<gene>
    <name evidence="10" type="ORF">Zmor_006714</name>
</gene>
<feature type="region of interest" description="Disordered" evidence="9">
    <location>
        <begin position="166"/>
        <end position="206"/>
    </location>
</feature>
<evidence type="ECO:0000256" key="6">
    <source>
        <dbReference type="ARBA" id="ARBA00023274"/>
    </source>
</evidence>
<dbReference type="Pfam" id="PF15433">
    <property type="entry name" value="MRP-S31"/>
    <property type="match status" value="1"/>
</dbReference>
<dbReference type="AlphaFoldDB" id="A0AA38MLN0"/>
<keyword evidence="11" id="KW-1185">Reference proteome</keyword>
<evidence type="ECO:0000256" key="5">
    <source>
        <dbReference type="ARBA" id="ARBA00023128"/>
    </source>
</evidence>
<accession>A0AA38MLN0</accession>
<evidence type="ECO:0000256" key="3">
    <source>
        <dbReference type="ARBA" id="ARBA00022946"/>
    </source>
</evidence>
<comment type="caution">
    <text evidence="10">The sequence shown here is derived from an EMBL/GenBank/DDBJ whole genome shotgun (WGS) entry which is preliminary data.</text>
</comment>
<protein>
    <recommendedName>
        <fullName evidence="7">Small ribosomal subunit protein mS31</fullName>
    </recommendedName>
    <alternativeName>
        <fullName evidence="8">28S ribosomal protein S31, mitochondrial</fullName>
    </alternativeName>
</protein>
<evidence type="ECO:0000256" key="9">
    <source>
        <dbReference type="SAM" id="MobiDB-lite"/>
    </source>
</evidence>
<comment type="similarity">
    <text evidence="2">Belongs to the mitochondrion-specific ribosomal protein mS31 family.</text>
</comment>
<dbReference type="InterPro" id="IPR026299">
    <property type="entry name" value="MRP-S31"/>
</dbReference>
<feature type="compositionally biased region" description="Polar residues" evidence="9">
    <location>
        <begin position="79"/>
        <end position="88"/>
    </location>
</feature>
<sequence length="374" mass="42814">MSRIYLITWHLPNNIKNTFHNVRHRTLQKVSLCTSSSSSSDDDTKLQKKVEEKKKSKEALDKLNKLLLTMTEDDVSSKTKLNLAQPTNKRQKKLREKQDFKESKATPTETLVNAANNVAESIGGDVKQTQSELLMKLLNVANGDATVNTNLKDLVKGMKIDQESAQGAGLSKAQQVRQILQEQSKAPRRKGDMAKPRSKSAKSPKRDVVVEKISLFGSEPLGIFSPNQNDLTEGVVNKTWNHLYDKDLKLAVTHPPSNYFQQMILWTEQKKIWKFPIDNEQGLEEEKKVYFTDHVFLEKHLEPWCPLKGPIRHFMELVCVGLSKNPYLTVEAKKEHVLWFREYFKDKLELLQETGAIQETDLGKLHADQKQSEH</sequence>
<evidence type="ECO:0000256" key="4">
    <source>
        <dbReference type="ARBA" id="ARBA00022980"/>
    </source>
</evidence>
<keyword evidence="5" id="KW-0496">Mitochondrion</keyword>
<evidence type="ECO:0000256" key="7">
    <source>
        <dbReference type="ARBA" id="ARBA00035133"/>
    </source>
</evidence>
<dbReference type="PANTHER" id="PTHR13231">
    <property type="entry name" value="MITOCHONDRIAL RIBOSOMAL PROTEIN S31"/>
    <property type="match status" value="1"/>
</dbReference>
<feature type="region of interest" description="Disordered" evidence="9">
    <location>
        <begin position="79"/>
        <end position="106"/>
    </location>
</feature>
<evidence type="ECO:0000256" key="8">
    <source>
        <dbReference type="ARBA" id="ARBA00035363"/>
    </source>
</evidence>
<dbReference type="GO" id="GO:0005763">
    <property type="term" value="C:mitochondrial small ribosomal subunit"/>
    <property type="evidence" value="ECO:0007669"/>
    <property type="project" value="InterPro"/>
</dbReference>
<dbReference type="PANTHER" id="PTHR13231:SF3">
    <property type="entry name" value="SMALL RIBOSOMAL SUBUNIT PROTEIN MS31"/>
    <property type="match status" value="1"/>
</dbReference>
<reference evidence="10" key="1">
    <citation type="journal article" date="2023" name="G3 (Bethesda)">
        <title>Whole genome assemblies of Zophobas morio and Tenebrio molitor.</title>
        <authorList>
            <person name="Kaur S."/>
            <person name="Stinson S.A."/>
            <person name="diCenzo G.C."/>
        </authorList>
    </citation>
    <scope>NUCLEOTIDE SEQUENCE</scope>
    <source>
        <strain evidence="10">QUZm001</strain>
    </source>
</reference>
<evidence type="ECO:0000313" key="11">
    <source>
        <dbReference type="Proteomes" id="UP001168821"/>
    </source>
</evidence>
<feature type="region of interest" description="Disordered" evidence="9">
    <location>
        <begin position="33"/>
        <end position="55"/>
    </location>
</feature>
<keyword evidence="4" id="KW-0689">Ribosomal protein</keyword>
<dbReference type="GO" id="GO:0003735">
    <property type="term" value="F:structural constituent of ribosome"/>
    <property type="evidence" value="ECO:0007669"/>
    <property type="project" value="InterPro"/>
</dbReference>
<dbReference type="EMBL" id="JALNTZ010000002">
    <property type="protein sequence ID" value="KAJ3662360.1"/>
    <property type="molecule type" value="Genomic_DNA"/>
</dbReference>
<evidence type="ECO:0000313" key="10">
    <source>
        <dbReference type="EMBL" id="KAJ3662360.1"/>
    </source>
</evidence>
<proteinExistence type="inferred from homology"/>
<name>A0AA38MLN0_9CUCU</name>
<feature type="compositionally biased region" description="Basic and acidic residues" evidence="9">
    <location>
        <begin position="42"/>
        <end position="55"/>
    </location>
</feature>
<keyword evidence="6" id="KW-0687">Ribonucleoprotein</keyword>
<evidence type="ECO:0000256" key="1">
    <source>
        <dbReference type="ARBA" id="ARBA00004173"/>
    </source>
</evidence>
<evidence type="ECO:0000256" key="2">
    <source>
        <dbReference type="ARBA" id="ARBA00011057"/>
    </source>
</evidence>
<feature type="compositionally biased region" description="Polar residues" evidence="9">
    <location>
        <begin position="172"/>
        <end position="184"/>
    </location>
</feature>
<comment type="subcellular location">
    <subcellularLocation>
        <location evidence="1">Mitochondrion</location>
    </subcellularLocation>
</comment>
<organism evidence="10 11">
    <name type="scientific">Zophobas morio</name>
    <dbReference type="NCBI Taxonomy" id="2755281"/>
    <lineage>
        <taxon>Eukaryota</taxon>
        <taxon>Metazoa</taxon>
        <taxon>Ecdysozoa</taxon>
        <taxon>Arthropoda</taxon>
        <taxon>Hexapoda</taxon>
        <taxon>Insecta</taxon>
        <taxon>Pterygota</taxon>
        <taxon>Neoptera</taxon>
        <taxon>Endopterygota</taxon>
        <taxon>Coleoptera</taxon>
        <taxon>Polyphaga</taxon>
        <taxon>Cucujiformia</taxon>
        <taxon>Tenebrionidae</taxon>
        <taxon>Zophobas</taxon>
    </lineage>
</organism>
<keyword evidence="3" id="KW-0809">Transit peptide</keyword>
<dbReference type="Proteomes" id="UP001168821">
    <property type="component" value="Unassembled WGS sequence"/>
</dbReference>